<reference evidence="1 2" key="1">
    <citation type="submission" date="2020-02" db="EMBL/GenBank/DDBJ databases">
        <authorList>
            <person name="Khan S.A."/>
            <person name="Jeon C.O."/>
            <person name="Chun B.H."/>
        </authorList>
    </citation>
    <scope>NUCLEOTIDE SEQUENCE [LARGE SCALE GENOMIC DNA]</scope>
    <source>
        <strain evidence="1 2">H239</strain>
    </source>
</reference>
<sequence>MRAIYLTHPEVRIDAAVPVPLWGLSEIGRARAQAFVDKRLVPRGTMIFSSRETKALELAELVADAAGTLVLADHLMGENDRSATGFLPPALFETTADRFFAEPQHSVDGWERAIDAQARIVATVTTAMASVPANTFAIFCGHGAVGTLLKCHLGQRRISREEDQRRIGAPGGGNAFLFDLEARQLLTDWHPMEEIDRGWFRMPALVAAAELG</sequence>
<protein>
    <submittedName>
        <fullName evidence="1">Histidine phosphatase family protein</fullName>
    </submittedName>
</protein>
<dbReference type="InterPro" id="IPR029033">
    <property type="entry name" value="His_PPase_superfam"/>
</dbReference>
<dbReference type="SUPFAM" id="SSF53254">
    <property type="entry name" value="Phosphoglycerate mutase-like"/>
    <property type="match status" value="1"/>
</dbReference>
<dbReference type="Pfam" id="PF00300">
    <property type="entry name" value="His_Phos_1"/>
    <property type="match status" value="1"/>
</dbReference>
<dbReference type="Gene3D" id="3.40.50.1240">
    <property type="entry name" value="Phosphoglycerate mutase-like"/>
    <property type="match status" value="1"/>
</dbReference>
<evidence type="ECO:0000313" key="1">
    <source>
        <dbReference type="EMBL" id="NGP16746.1"/>
    </source>
</evidence>
<gene>
    <name evidence="1" type="ORF">G5575_02710</name>
</gene>
<dbReference type="RefSeq" id="WP_164532985.1">
    <property type="nucleotide sequence ID" value="NZ_JAALFG010000001.1"/>
</dbReference>
<comment type="caution">
    <text evidence="1">The sequence shown here is derived from an EMBL/GenBank/DDBJ whole genome shotgun (WGS) entry which is preliminary data.</text>
</comment>
<keyword evidence="2" id="KW-1185">Reference proteome</keyword>
<dbReference type="InterPro" id="IPR013078">
    <property type="entry name" value="His_Pase_superF_clade-1"/>
</dbReference>
<accession>A0A6M1SJR4</accession>
<evidence type="ECO:0000313" key="2">
    <source>
        <dbReference type="Proteomes" id="UP000474802"/>
    </source>
</evidence>
<proteinExistence type="predicted"/>
<organism evidence="1 2">
    <name type="scientific">Devosia aurantiaca</name>
    <dbReference type="NCBI Taxonomy" id="2714858"/>
    <lineage>
        <taxon>Bacteria</taxon>
        <taxon>Pseudomonadati</taxon>
        <taxon>Pseudomonadota</taxon>
        <taxon>Alphaproteobacteria</taxon>
        <taxon>Hyphomicrobiales</taxon>
        <taxon>Devosiaceae</taxon>
        <taxon>Devosia</taxon>
    </lineage>
</organism>
<dbReference type="EMBL" id="JAALFG010000001">
    <property type="protein sequence ID" value="NGP16746.1"/>
    <property type="molecule type" value="Genomic_DNA"/>
</dbReference>
<dbReference type="Proteomes" id="UP000474802">
    <property type="component" value="Unassembled WGS sequence"/>
</dbReference>
<reference evidence="1 2" key="2">
    <citation type="submission" date="2020-03" db="EMBL/GenBank/DDBJ databases">
        <title>Devosia chinhatensis sp. nov., isolated from a hexachlorocyclohexane (HCH) dump site in India.</title>
        <authorList>
            <person name="Kumar M."/>
            <person name="Lal R."/>
        </authorList>
    </citation>
    <scope>NUCLEOTIDE SEQUENCE [LARGE SCALE GENOMIC DNA]</scope>
    <source>
        <strain evidence="1 2">H239</strain>
    </source>
</reference>
<name>A0A6M1SJR4_9HYPH</name>
<dbReference type="AlphaFoldDB" id="A0A6M1SJR4"/>